<feature type="transmembrane region" description="Helical" evidence="6">
    <location>
        <begin position="172"/>
        <end position="191"/>
    </location>
</feature>
<evidence type="ECO:0000256" key="2">
    <source>
        <dbReference type="ARBA" id="ARBA00022692"/>
    </source>
</evidence>
<dbReference type="SUPFAM" id="SSF103473">
    <property type="entry name" value="MFS general substrate transporter"/>
    <property type="match status" value="1"/>
</dbReference>
<evidence type="ECO:0000313" key="8">
    <source>
        <dbReference type="EMBL" id="MCM2387441.1"/>
    </source>
</evidence>
<feature type="transmembrane region" description="Helical" evidence="6">
    <location>
        <begin position="81"/>
        <end position="101"/>
    </location>
</feature>
<dbReference type="InterPro" id="IPR011701">
    <property type="entry name" value="MFS"/>
</dbReference>
<keyword evidence="3 6" id="KW-1133">Transmembrane helix</keyword>
<dbReference type="PANTHER" id="PTHR23528:SF1">
    <property type="entry name" value="MAJOR FACILITATOR SUPERFAMILY (MFS) PROFILE DOMAIN-CONTAINING PROTEIN"/>
    <property type="match status" value="1"/>
</dbReference>
<feature type="region of interest" description="Disordered" evidence="5">
    <location>
        <begin position="1"/>
        <end position="23"/>
    </location>
</feature>
<comment type="subcellular location">
    <subcellularLocation>
        <location evidence="1">Cell membrane</location>
        <topology evidence="1">Multi-pass membrane protein</topology>
    </subcellularLocation>
</comment>
<feature type="transmembrane region" description="Helical" evidence="6">
    <location>
        <begin position="138"/>
        <end position="160"/>
    </location>
</feature>
<dbReference type="InterPro" id="IPR036259">
    <property type="entry name" value="MFS_trans_sf"/>
</dbReference>
<feature type="transmembrane region" description="Helical" evidence="6">
    <location>
        <begin position="385"/>
        <end position="407"/>
    </location>
</feature>
<evidence type="ECO:0000256" key="4">
    <source>
        <dbReference type="ARBA" id="ARBA00023136"/>
    </source>
</evidence>
<proteinExistence type="predicted"/>
<dbReference type="EMBL" id="JAMQAW010000003">
    <property type="protein sequence ID" value="MCM2387441.1"/>
    <property type="molecule type" value="Genomic_DNA"/>
</dbReference>
<gene>
    <name evidence="8" type="ORF">NBG84_03790</name>
</gene>
<dbReference type="PROSITE" id="PS50850">
    <property type="entry name" value="MFS"/>
    <property type="match status" value="1"/>
</dbReference>
<keyword evidence="4 6" id="KW-0472">Membrane</keyword>
<dbReference type="PANTHER" id="PTHR23528">
    <property type="match status" value="1"/>
</dbReference>
<evidence type="ECO:0000256" key="5">
    <source>
        <dbReference type="SAM" id="MobiDB-lite"/>
    </source>
</evidence>
<dbReference type="Proteomes" id="UP001431429">
    <property type="component" value="Unassembled WGS sequence"/>
</dbReference>
<feature type="transmembrane region" description="Helical" evidence="6">
    <location>
        <begin position="260"/>
        <end position="278"/>
    </location>
</feature>
<feature type="transmembrane region" description="Helical" evidence="6">
    <location>
        <begin position="323"/>
        <end position="348"/>
    </location>
</feature>
<feature type="transmembrane region" description="Helical" evidence="6">
    <location>
        <begin position="290"/>
        <end position="311"/>
    </location>
</feature>
<feature type="domain" description="Major facilitator superfamily (MFS) profile" evidence="7">
    <location>
        <begin position="43"/>
        <end position="437"/>
    </location>
</feature>
<keyword evidence="2 6" id="KW-0812">Transmembrane</keyword>
<evidence type="ECO:0000256" key="6">
    <source>
        <dbReference type="SAM" id="Phobius"/>
    </source>
</evidence>
<feature type="transmembrane region" description="Helical" evidence="6">
    <location>
        <begin position="354"/>
        <end position="373"/>
    </location>
</feature>
<accession>A0ABT0UGY9</accession>
<evidence type="ECO:0000256" key="3">
    <source>
        <dbReference type="ARBA" id="ARBA00022989"/>
    </source>
</evidence>
<evidence type="ECO:0000259" key="7">
    <source>
        <dbReference type="PROSITE" id="PS50850"/>
    </source>
</evidence>
<dbReference type="InterPro" id="IPR020846">
    <property type="entry name" value="MFS_dom"/>
</dbReference>
<organism evidence="8 9">
    <name type="scientific">Streptomyces albipurpureus</name>
    <dbReference type="NCBI Taxonomy" id="2897419"/>
    <lineage>
        <taxon>Bacteria</taxon>
        <taxon>Bacillati</taxon>
        <taxon>Actinomycetota</taxon>
        <taxon>Actinomycetes</taxon>
        <taxon>Kitasatosporales</taxon>
        <taxon>Streptomycetaceae</taxon>
        <taxon>Streptomyces</taxon>
    </lineage>
</organism>
<evidence type="ECO:0000313" key="9">
    <source>
        <dbReference type="Proteomes" id="UP001431429"/>
    </source>
</evidence>
<name>A0ABT0UGY9_9ACTN</name>
<reference evidence="8" key="1">
    <citation type="submission" date="2022-06" db="EMBL/GenBank/DDBJ databases">
        <title>Genome public.</title>
        <authorList>
            <person name="Sun Q."/>
        </authorList>
    </citation>
    <scope>NUCLEOTIDE SEQUENCE</scope>
    <source>
        <strain evidence="8">CWNU-1</strain>
    </source>
</reference>
<sequence length="437" mass="45841">MSATSPAADQSPNDLTGPSTVNADATPRIADQRPIVPGRFVAVLFLALFGAWLALLAPTMVSLAVKIEQLSGDSKVTALSWTLGLGTLVALIANPLFGSLSDRCTSRFGARRPFMVLGALGGLAGTMVIALAQNTWQIVLGWCIAQAMYNALVSAIYGTLADQVPARQMGTVSGTLALASPIGILGGTYLVDFFHTNALLMILVPALLCVVFLVPFLFLGRDRRITPGSMDPVRVRDLLGSLWTNPVKHPDFGWAWLSRFLMYGGYATAATYMAYYLGDSLGMADGEITRAVFIAGLIFTGCVLISTVPAGRISDRIGRRKPIVFAASMLIALGMATMAMAGTVTLFYVSQAVIGLGMGVYFAVDIALPADVLPDRASAAKDLGVMNIAATLPSSLVALVGPALLALGGGNNYSALFVFGMAAAVLGFLAVLPVRRR</sequence>
<evidence type="ECO:0000256" key="1">
    <source>
        <dbReference type="ARBA" id="ARBA00004651"/>
    </source>
</evidence>
<dbReference type="Pfam" id="PF07690">
    <property type="entry name" value="MFS_1"/>
    <property type="match status" value="1"/>
</dbReference>
<feature type="transmembrane region" description="Helical" evidence="6">
    <location>
        <begin position="197"/>
        <end position="220"/>
    </location>
</feature>
<feature type="transmembrane region" description="Helical" evidence="6">
    <location>
        <begin position="413"/>
        <end position="434"/>
    </location>
</feature>
<keyword evidence="9" id="KW-1185">Reference proteome</keyword>
<dbReference type="Gene3D" id="1.20.1250.20">
    <property type="entry name" value="MFS general substrate transporter like domains"/>
    <property type="match status" value="2"/>
</dbReference>
<dbReference type="RefSeq" id="WP_250917805.1">
    <property type="nucleotide sequence ID" value="NZ_JAMQAW010000003.1"/>
</dbReference>
<dbReference type="InterPro" id="IPR005829">
    <property type="entry name" value="Sugar_transporter_CS"/>
</dbReference>
<protein>
    <submittedName>
        <fullName evidence="8">MFS transporter</fullName>
    </submittedName>
</protein>
<dbReference type="PROSITE" id="PS00216">
    <property type="entry name" value="SUGAR_TRANSPORT_1"/>
    <property type="match status" value="1"/>
</dbReference>
<feature type="transmembrane region" description="Helical" evidence="6">
    <location>
        <begin position="40"/>
        <end position="61"/>
    </location>
</feature>
<comment type="caution">
    <text evidence="8">The sequence shown here is derived from an EMBL/GenBank/DDBJ whole genome shotgun (WGS) entry which is preliminary data.</text>
</comment>
<feature type="transmembrane region" description="Helical" evidence="6">
    <location>
        <begin position="113"/>
        <end position="132"/>
    </location>
</feature>